<feature type="domain" description="PAS" evidence="17">
    <location>
        <begin position="312"/>
        <end position="343"/>
    </location>
</feature>
<reference evidence="21" key="1">
    <citation type="submission" date="2016-10" db="EMBL/GenBank/DDBJ databases">
        <authorList>
            <person name="Varghese N."/>
            <person name="Submissions S."/>
        </authorList>
    </citation>
    <scope>NUCLEOTIDE SEQUENCE [LARGE SCALE GENOMIC DNA]</scope>
    <source>
        <strain evidence="21">930I</strain>
    </source>
</reference>
<dbReference type="CDD" id="cd16922">
    <property type="entry name" value="HATPase_EvgS-ArcB-TorS-like"/>
    <property type="match status" value="1"/>
</dbReference>
<dbReference type="SUPFAM" id="SSF47384">
    <property type="entry name" value="Homodimeric domain of signal transducing histidine kinase"/>
    <property type="match status" value="1"/>
</dbReference>
<dbReference type="InterPro" id="IPR008207">
    <property type="entry name" value="Sig_transdc_His_kin_Hpt_dom"/>
</dbReference>
<feature type="domain" description="Response regulatory" evidence="16">
    <location>
        <begin position="810"/>
        <end position="940"/>
    </location>
</feature>
<keyword evidence="14" id="KW-1133">Transmembrane helix</keyword>
<dbReference type="CDD" id="cd00130">
    <property type="entry name" value="PAS"/>
    <property type="match status" value="2"/>
</dbReference>
<sequence>MTADAPASPSDSSADGPGNPPPGLPERGLIDPSRRETGISTRPIYALLALYILGIVTLIGLEMVFEALISDLDQRADNERNRVLVGEVIVNDLVRIEALTYRMAAASGGANSRAWLRGRLQEHFDHLREALDVLEDGGTLRRRTELNIESRAVMERTIPYHPDQTEFPYVLEVIELRPKLAEVSAYADRLMIMLRRYDDADAAQDGPRHKAVEKELDTFMRGLPALFTRMNENANRLFYQSQQVLGRLERDTAQRTRVYQWTRFALSAGVILFVLVTGGWVIRTVTASNRRLNEVRRDLEFQKFALDQHAIVTATDADGTITYANDTFLEISGYERDEVIGQNHRLVRSDAHDKQFFEAMWKVITSGRVWHGEVKNKAKDGSHYWVSATIVPFLDETGKPFQYIAIRTDITARRRMEERLAENNRFLQSMTDAMGEGVYTQDTRGRCTFANPETERLLGHRRAALIGADIHQLIHQATGDGRSGQRHTCAILNTTRTGRTYRSDDEVFRRADGTEFPVSLVSVPLFDGDRVNGSVTLFQDISQRKEVERQIHAAKEAAEQANRFKSHFLANMSHEIRTPMNAVIGLSHLALTTELSPRQRDYLEKIHQASQNLLGVINDILDFSKVEAGKLELETTSFRLGEVVDNAVTVIAPRLREKGLELDIRLDPGVPDALFGDPLRLGQVLINLLSNAVKFTNQGTIGLTITPGPGGTPARPALAVAVSDTGIGMDADTQKRLFKAFTQADNSTSRQFGGTGLGLAISQQIVGLMGGRIEVDSTPGQGSRFHFTVHLAADREAEDDAEAARLRGLSVLVVDDSPTVRASTELMLRRLGARPATTGGAEEARRLILDPATRPDLPPATRPDVIILDWRLPGRDGAQLAAELGAELGPECPPLVIITGFGRDAAQAHFPAPAPGLPEPEILEKPLTEWRLKGALLRAIGGTPQSTTASAASPSAGALSGARVLLVEDNPVNQQVARDLLADAGVEVTLADTGPAALDLLRRNTYDLVLMDVQMPGMDGLEATRQLRAMPGMETLPVIAMTAHAMREDQLRSLKAGMNDHIAKPIDPPRLFETLALWLNRDLKSTDAPPPVANSEAEAETVAQLPRAILDVLDVRQALRTVNGKVDLLKKLLRDFGSSHGTQTLVLHIAHRDGQLDDVRHIAHAIKGSAATVGAMEVARRASALERALIDGKDDPGVLIGRLTAAMSPLLKAILALDEAADPAPTPPPTDTDLPQAITTLRAQLENADPAAEAAAEALLATVPPALAESARAVRDAAAGFDFDDALDALDRLSHMLDQG</sequence>
<evidence type="ECO:0000256" key="1">
    <source>
        <dbReference type="ARBA" id="ARBA00000085"/>
    </source>
</evidence>
<dbReference type="GO" id="GO:0005524">
    <property type="term" value="F:ATP binding"/>
    <property type="evidence" value="ECO:0007669"/>
    <property type="project" value="UniProtKB-KW"/>
</dbReference>
<dbReference type="SMART" id="SM00388">
    <property type="entry name" value="HisKA"/>
    <property type="match status" value="1"/>
</dbReference>
<dbReference type="CDD" id="cd17546">
    <property type="entry name" value="REC_hyHK_CKI1_RcsC-like"/>
    <property type="match status" value="1"/>
</dbReference>
<dbReference type="Gene3D" id="1.20.120.160">
    <property type="entry name" value="HPT domain"/>
    <property type="match status" value="1"/>
</dbReference>
<dbReference type="PANTHER" id="PTHR45339">
    <property type="entry name" value="HYBRID SIGNAL TRANSDUCTION HISTIDINE KINASE J"/>
    <property type="match status" value="1"/>
</dbReference>
<dbReference type="Pfam" id="PF02518">
    <property type="entry name" value="HATPase_c"/>
    <property type="match status" value="1"/>
</dbReference>
<dbReference type="PRINTS" id="PR00344">
    <property type="entry name" value="BCTRLSENSOR"/>
</dbReference>
<dbReference type="Gene3D" id="3.30.565.10">
    <property type="entry name" value="Histidine kinase-like ATPase, C-terminal domain"/>
    <property type="match status" value="1"/>
</dbReference>
<gene>
    <name evidence="20" type="ORF">SAMN05421742_101511</name>
</gene>
<dbReference type="CDD" id="cd00082">
    <property type="entry name" value="HisKA"/>
    <property type="match status" value="1"/>
</dbReference>
<dbReference type="InterPro" id="IPR036097">
    <property type="entry name" value="HisK_dim/P_sf"/>
</dbReference>
<dbReference type="Gene3D" id="3.40.50.2300">
    <property type="match status" value="2"/>
</dbReference>
<dbReference type="SUPFAM" id="SSF52172">
    <property type="entry name" value="CheY-like"/>
    <property type="match status" value="2"/>
</dbReference>
<evidence type="ECO:0000259" key="17">
    <source>
        <dbReference type="PROSITE" id="PS50112"/>
    </source>
</evidence>
<feature type="modified residue" description="4-aspartylphosphate" evidence="12">
    <location>
        <position position="1012"/>
    </location>
</feature>
<comment type="subunit">
    <text evidence="9">At low DSF concentrations, interacts with RpfF.</text>
</comment>
<dbReference type="GO" id="GO:0005886">
    <property type="term" value="C:plasma membrane"/>
    <property type="evidence" value="ECO:0007669"/>
    <property type="project" value="UniProtKB-SubCell"/>
</dbReference>
<dbReference type="InterPro" id="IPR003594">
    <property type="entry name" value="HATPase_dom"/>
</dbReference>
<evidence type="ECO:0000256" key="10">
    <source>
        <dbReference type="ARBA" id="ARBA00068150"/>
    </source>
</evidence>
<dbReference type="NCBIfam" id="TIGR00229">
    <property type="entry name" value="sensory_box"/>
    <property type="match status" value="2"/>
</dbReference>
<feature type="domain" description="Histidine kinase" evidence="15">
    <location>
        <begin position="571"/>
        <end position="793"/>
    </location>
</feature>
<keyword evidence="21" id="KW-1185">Reference proteome</keyword>
<dbReference type="InterPro" id="IPR036890">
    <property type="entry name" value="HATPase_C_sf"/>
</dbReference>
<evidence type="ECO:0000259" key="15">
    <source>
        <dbReference type="PROSITE" id="PS50109"/>
    </source>
</evidence>
<dbReference type="PROSITE" id="PS50113">
    <property type="entry name" value="PAC"/>
    <property type="match status" value="2"/>
</dbReference>
<dbReference type="InterPro" id="IPR004358">
    <property type="entry name" value="Sig_transdc_His_kin-like_C"/>
</dbReference>
<evidence type="ECO:0000256" key="2">
    <source>
        <dbReference type="ARBA" id="ARBA00012438"/>
    </source>
</evidence>
<dbReference type="Pfam" id="PF13426">
    <property type="entry name" value="PAS_9"/>
    <property type="match status" value="2"/>
</dbReference>
<dbReference type="InterPro" id="IPR035965">
    <property type="entry name" value="PAS-like_dom_sf"/>
</dbReference>
<comment type="catalytic activity">
    <reaction evidence="1">
        <text>ATP + protein L-histidine = ADP + protein N-phospho-L-histidine.</text>
        <dbReference type="EC" id="2.7.13.3"/>
    </reaction>
</comment>
<dbReference type="PROSITE" id="PS50110">
    <property type="entry name" value="RESPONSE_REGULATORY"/>
    <property type="match status" value="2"/>
</dbReference>
<dbReference type="PROSITE" id="PS50894">
    <property type="entry name" value="HPT"/>
    <property type="match status" value="1"/>
</dbReference>
<dbReference type="SMART" id="SM00387">
    <property type="entry name" value="HATPase_c"/>
    <property type="match status" value="1"/>
</dbReference>
<dbReference type="InterPro" id="IPR001789">
    <property type="entry name" value="Sig_transdc_resp-reg_receiver"/>
</dbReference>
<dbReference type="SMART" id="SM00086">
    <property type="entry name" value="PAC"/>
    <property type="match status" value="2"/>
</dbReference>
<evidence type="ECO:0000256" key="14">
    <source>
        <dbReference type="SAM" id="Phobius"/>
    </source>
</evidence>
<dbReference type="RefSeq" id="WP_092614893.1">
    <property type="nucleotide sequence ID" value="NZ_FNCV01000001.1"/>
</dbReference>
<protein>
    <recommendedName>
        <fullName evidence="10">Sensory/regulatory protein RpfC</fullName>
        <ecNumber evidence="2">2.7.13.3</ecNumber>
    </recommendedName>
</protein>
<dbReference type="Pfam" id="PF00072">
    <property type="entry name" value="Response_reg"/>
    <property type="match status" value="2"/>
</dbReference>
<feature type="domain" description="PAC" evidence="18">
    <location>
        <begin position="370"/>
        <end position="422"/>
    </location>
</feature>
<dbReference type="InterPro" id="IPR036641">
    <property type="entry name" value="HPT_dom_sf"/>
</dbReference>
<keyword evidence="14" id="KW-0812">Transmembrane</keyword>
<evidence type="ECO:0000256" key="13">
    <source>
        <dbReference type="SAM" id="MobiDB-lite"/>
    </source>
</evidence>
<keyword evidence="4" id="KW-0808">Transferase</keyword>
<dbReference type="SMART" id="SM00448">
    <property type="entry name" value="REC"/>
    <property type="match status" value="2"/>
</dbReference>
<evidence type="ECO:0000256" key="9">
    <source>
        <dbReference type="ARBA" id="ARBA00064003"/>
    </source>
</evidence>
<dbReference type="FunFam" id="3.30.565.10:FF:000010">
    <property type="entry name" value="Sensor histidine kinase RcsC"/>
    <property type="match status" value="1"/>
</dbReference>
<keyword evidence="7" id="KW-0067">ATP-binding</keyword>
<dbReference type="PROSITE" id="PS50112">
    <property type="entry name" value="PAS"/>
    <property type="match status" value="2"/>
</dbReference>
<dbReference type="InterPro" id="IPR000700">
    <property type="entry name" value="PAS-assoc_C"/>
</dbReference>
<dbReference type="SUPFAM" id="SSF55874">
    <property type="entry name" value="ATPase domain of HSP90 chaperone/DNA topoisomerase II/histidine kinase"/>
    <property type="match status" value="1"/>
</dbReference>
<feature type="domain" description="HPt" evidence="19">
    <location>
        <begin position="1125"/>
        <end position="1224"/>
    </location>
</feature>
<dbReference type="FunFam" id="1.10.287.130:FF:000002">
    <property type="entry name" value="Two-component osmosensing histidine kinase"/>
    <property type="match status" value="1"/>
</dbReference>
<dbReference type="PANTHER" id="PTHR45339:SF5">
    <property type="entry name" value="HISTIDINE KINASE"/>
    <property type="match status" value="1"/>
</dbReference>
<feature type="region of interest" description="Disordered" evidence="13">
    <location>
        <begin position="1"/>
        <end position="35"/>
    </location>
</feature>
<evidence type="ECO:0000256" key="8">
    <source>
        <dbReference type="ARBA" id="ARBA00023012"/>
    </source>
</evidence>
<dbReference type="SMART" id="SM00091">
    <property type="entry name" value="PAS"/>
    <property type="match status" value="2"/>
</dbReference>
<evidence type="ECO:0000313" key="21">
    <source>
        <dbReference type="Proteomes" id="UP000217076"/>
    </source>
</evidence>
<name>A0A1G7V1T1_9PROT</name>
<evidence type="ECO:0000313" key="20">
    <source>
        <dbReference type="EMBL" id="SDG53772.1"/>
    </source>
</evidence>
<dbReference type="PROSITE" id="PS50109">
    <property type="entry name" value="HIS_KIN"/>
    <property type="match status" value="1"/>
</dbReference>
<keyword evidence="8" id="KW-0902">Two-component regulatory system</keyword>
<dbReference type="GO" id="GO:0000155">
    <property type="term" value="F:phosphorelay sensor kinase activity"/>
    <property type="evidence" value="ECO:0007669"/>
    <property type="project" value="InterPro"/>
</dbReference>
<dbReference type="EMBL" id="FNCV01000001">
    <property type="protein sequence ID" value="SDG53772.1"/>
    <property type="molecule type" value="Genomic_DNA"/>
</dbReference>
<evidence type="ECO:0000256" key="12">
    <source>
        <dbReference type="PROSITE-ProRule" id="PRU00169"/>
    </source>
</evidence>
<keyword evidence="6" id="KW-0418">Kinase</keyword>
<evidence type="ECO:0000256" key="6">
    <source>
        <dbReference type="ARBA" id="ARBA00022777"/>
    </source>
</evidence>
<feature type="transmembrane region" description="Helical" evidence="14">
    <location>
        <begin position="264"/>
        <end position="282"/>
    </location>
</feature>
<dbReference type="InterPro" id="IPR005467">
    <property type="entry name" value="His_kinase_dom"/>
</dbReference>
<evidence type="ECO:0000256" key="4">
    <source>
        <dbReference type="ARBA" id="ARBA00022679"/>
    </source>
</evidence>
<evidence type="ECO:0000259" key="18">
    <source>
        <dbReference type="PROSITE" id="PS50113"/>
    </source>
</evidence>
<dbReference type="SUPFAM" id="SSF47226">
    <property type="entry name" value="Histidine-containing phosphotransfer domain, HPT domain"/>
    <property type="match status" value="1"/>
</dbReference>
<keyword evidence="14" id="KW-0472">Membrane</keyword>
<dbReference type="InterPro" id="IPR011006">
    <property type="entry name" value="CheY-like_superfamily"/>
</dbReference>
<accession>A0A1G7V1T1</accession>
<dbReference type="Proteomes" id="UP000217076">
    <property type="component" value="Unassembled WGS sequence"/>
</dbReference>
<evidence type="ECO:0000256" key="3">
    <source>
        <dbReference type="ARBA" id="ARBA00022553"/>
    </source>
</evidence>
<dbReference type="SUPFAM" id="SSF55785">
    <property type="entry name" value="PYP-like sensor domain (PAS domain)"/>
    <property type="match status" value="2"/>
</dbReference>
<feature type="compositionally biased region" description="Low complexity" evidence="13">
    <location>
        <begin position="1"/>
        <end position="17"/>
    </location>
</feature>
<evidence type="ECO:0000259" key="16">
    <source>
        <dbReference type="PROSITE" id="PS50110"/>
    </source>
</evidence>
<dbReference type="CDD" id="cd00156">
    <property type="entry name" value="REC"/>
    <property type="match status" value="1"/>
</dbReference>
<dbReference type="Gene3D" id="1.10.287.130">
    <property type="match status" value="1"/>
</dbReference>
<dbReference type="Pfam" id="PF00512">
    <property type="entry name" value="HisKA"/>
    <property type="match status" value="1"/>
</dbReference>
<keyword evidence="5" id="KW-0547">Nucleotide-binding</keyword>
<keyword evidence="3 12" id="KW-0597">Phosphoprotein</keyword>
<dbReference type="Pfam" id="PF01627">
    <property type="entry name" value="Hpt"/>
    <property type="match status" value="1"/>
</dbReference>
<dbReference type="InterPro" id="IPR000014">
    <property type="entry name" value="PAS"/>
</dbReference>
<evidence type="ECO:0000256" key="11">
    <source>
        <dbReference type="PROSITE-ProRule" id="PRU00110"/>
    </source>
</evidence>
<feature type="domain" description="PAS" evidence="17">
    <location>
        <begin position="423"/>
        <end position="475"/>
    </location>
</feature>
<feature type="transmembrane region" description="Helical" evidence="14">
    <location>
        <begin position="44"/>
        <end position="65"/>
    </location>
</feature>
<organism evidence="20 21">
    <name type="scientific">Roseospirillum parvum</name>
    <dbReference type="NCBI Taxonomy" id="83401"/>
    <lineage>
        <taxon>Bacteria</taxon>
        <taxon>Pseudomonadati</taxon>
        <taxon>Pseudomonadota</taxon>
        <taxon>Alphaproteobacteria</taxon>
        <taxon>Rhodospirillales</taxon>
        <taxon>Rhodospirillaceae</taxon>
        <taxon>Roseospirillum</taxon>
    </lineage>
</organism>
<feature type="domain" description="Response regulatory" evidence="16">
    <location>
        <begin position="963"/>
        <end position="1079"/>
    </location>
</feature>
<feature type="modified residue" description="4-aspartylphosphate" evidence="12">
    <location>
        <position position="869"/>
    </location>
</feature>
<dbReference type="Gene3D" id="3.30.450.20">
    <property type="entry name" value="PAS domain"/>
    <property type="match status" value="2"/>
</dbReference>
<feature type="domain" description="PAC" evidence="18">
    <location>
        <begin position="501"/>
        <end position="553"/>
    </location>
</feature>
<evidence type="ECO:0000256" key="7">
    <source>
        <dbReference type="ARBA" id="ARBA00022840"/>
    </source>
</evidence>
<evidence type="ECO:0000259" key="19">
    <source>
        <dbReference type="PROSITE" id="PS50894"/>
    </source>
</evidence>
<dbReference type="EC" id="2.7.13.3" evidence="2"/>
<dbReference type="InterPro" id="IPR003661">
    <property type="entry name" value="HisK_dim/P_dom"/>
</dbReference>
<proteinExistence type="predicted"/>
<dbReference type="OrthoDB" id="9791542at2"/>
<dbReference type="InterPro" id="IPR001610">
    <property type="entry name" value="PAC"/>
</dbReference>
<dbReference type="STRING" id="83401.SAMN05421742_101511"/>
<evidence type="ECO:0000256" key="5">
    <source>
        <dbReference type="ARBA" id="ARBA00022741"/>
    </source>
</evidence>
<feature type="modified residue" description="Phosphohistidine" evidence="11">
    <location>
        <position position="1164"/>
    </location>
</feature>